<feature type="compositionally biased region" description="Gly residues" evidence="1">
    <location>
        <begin position="1072"/>
        <end position="1093"/>
    </location>
</feature>
<dbReference type="GO" id="GO:0003676">
    <property type="term" value="F:nucleic acid binding"/>
    <property type="evidence" value="ECO:0007669"/>
    <property type="project" value="InterPro"/>
</dbReference>
<feature type="region of interest" description="Disordered" evidence="1">
    <location>
        <begin position="1428"/>
        <end position="1499"/>
    </location>
</feature>
<dbReference type="InterPro" id="IPR052068">
    <property type="entry name" value="GW182_domain"/>
</dbReference>
<feature type="region of interest" description="Disordered" evidence="1">
    <location>
        <begin position="450"/>
        <end position="540"/>
    </location>
</feature>
<feature type="region of interest" description="Disordered" evidence="1">
    <location>
        <begin position="79"/>
        <end position="130"/>
    </location>
</feature>
<dbReference type="EnsemblMetazoa" id="AMIN006400-RA">
    <property type="protein sequence ID" value="AMIN006400-PA"/>
    <property type="gene ID" value="AMIN006400"/>
</dbReference>
<feature type="compositionally biased region" description="Gly residues" evidence="1">
    <location>
        <begin position="775"/>
        <end position="787"/>
    </location>
</feature>
<evidence type="ECO:0000259" key="2">
    <source>
        <dbReference type="PROSITE" id="PS50030"/>
    </source>
</evidence>
<feature type="compositionally biased region" description="Low complexity" evidence="1">
    <location>
        <begin position="515"/>
        <end position="535"/>
    </location>
</feature>
<feature type="compositionally biased region" description="Low complexity" evidence="1">
    <location>
        <begin position="1222"/>
        <end position="1233"/>
    </location>
</feature>
<dbReference type="SUPFAM" id="SSF54928">
    <property type="entry name" value="RNA-binding domain, RBD"/>
    <property type="match status" value="1"/>
</dbReference>
<feature type="compositionally biased region" description="Gly residues" evidence="1">
    <location>
        <begin position="686"/>
        <end position="697"/>
    </location>
</feature>
<proteinExistence type="predicted"/>
<dbReference type="GO" id="GO:0000932">
    <property type="term" value="C:P-body"/>
    <property type="evidence" value="ECO:0007669"/>
    <property type="project" value="TreeGrafter"/>
</dbReference>
<feature type="compositionally biased region" description="Polar residues" evidence="1">
    <location>
        <begin position="116"/>
        <end position="130"/>
    </location>
</feature>
<feature type="region of interest" description="Disordered" evidence="1">
    <location>
        <begin position="1626"/>
        <end position="1647"/>
    </location>
</feature>
<feature type="region of interest" description="Disordered" evidence="1">
    <location>
        <begin position="767"/>
        <end position="787"/>
    </location>
</feature>
<dbReference type="GO" id="GO:0005654">
    <property type="term" value="C:nucleoplasm"/>
    <property type="evidence" value="ECO:0007669"/>
    <property type="project" value="TreeGrafter"/>
</dbReference>
<feature type="region of interest" description="Disordered" evidence="1">
    <location>
        <begin position="817"/>
        <end position="930"/>
    </location>
</feature>
<sequence length="1659" mass="165875">MVGEPKCEEEMQNNENDTVNMKCDLSHYLIAVNKTKLSVISEADDKMLEQRMLPAQQTGQEEEAQQQLGDEDDQIIANKNSIREPPLKHKDNNGNVTEKTESEQMLKQSSSSSSSNRISGDDQYQQPAQPRVSITSLLKFEDLLRLTQQESIIRKHHHCIRLRLVGGGEDSINNGTSAWGTPAATNNPTGSTWGPIGGGGGGPGGSAQQSNASVGAAGAPQQQGAGGGPPAAGAWGGAGQQNGGPGGQTSKANAPSVNPNSVGASGVVAEGGGSSGGTGGSGPWSGPVGNAQQAPSASQGPPVVGSGNGNNAGGVPQQDQQGVVAAGVSQQAVATAAAQQQGAGQPGQPEAAGGASASGAGAAGAAGAVVQSSAAKNQLEHLNSLRESLFAQDGWGSENVDQDTQWDVPASPEPGGKTDPNSATSGPMAGIPMWKTNTGTELWEANLRNGGQLPQQQPPVQKTPWGPANNYGGTWGEDDEANEPATGWNGSMGAAGVAGPGGPGVGMRDQPPGGPQQSQQLAGQQQAQQPPWNSGGVAGAGVGAGAGGMWSGTGGGAPGGVGAMAPNVAAGLKKDNEWGATIGGGAGSAGGSGAWGATGGGGGGGGGGAADGRVGGNPVAAGGLDPTGLDMRNIRIASAMDSNREIRGDPRGISGRLNGNVGLWDQHQMSSMQQKMPPTATTPGTPTGGVGAQGGGNQWPSNNPLGSVNNGVAGGVGGGAKLVSGSGWDDPNAGGGPPVVGGVRRNNMDDGTALWGQNALNRQNSGNVSGWNDNSGGGLGPPGADGGMGRNLMHRNAMVGGGGNLPGNGGLVGRGVGPGGPMKPDSLWGQNPAAALGAGPRGGGGGAGNWGADDVPSGAGGSNWGDEKPPGGGMGGNSLWNDGNNWNNKGKMSSAGGGGGWNDGTPGGANSGPGGMDMGNSDWGMPPQSKLPPNSNKMNALEMIRCSKPYRQLCDMGFKKEDVEGVLRMTNMNVEESLELLHRSSGGGGSDWSRRPDAGHGGFGAGDQFVGGGGVSGRFAAAAAGVGPMAFPQNNQNLGGGVFGGGNGSVAGGGSFNSMKFGGGAGHGGAAGNGGGPVGGGGGPPGAGAGVFGGQQQQQQQQGALGGGGGGGGGLNQSNAQSQQISNHHLRLLVQQIQLAVQNGYLENQILNQPLAPQTLMLLHQLLTHIKQLNVMQNNLGRTGGGGGVNAVQMSIAINKLKSQIASLQNQINMQQASYLKQQQQQQQHQPHQQQPPHPGSLNAANVNVSAIAAGGNHPGTDLFRGPSDLAGLPGSFADMALKDGGGVPFPSTGNTSQQSRLQKWKLPPNSATPSGLDKDGSDLTDFVRAPGASSKSGPSGSGIDDGTWSNGRNNLGDGWPDSSSQDNKDWPGANDAFSDLVPEFEPGKPWKGTQATRIEDDPTITPGSVARNPLSIAAAKESNLFGGGSGSGASNSKSSPTESPWSFNPSSGVTGGVQGGNYGGKVQKNPWQDPNTPTMPPADLWETPLGGGNGAKGRGIEGSTLRTLCLQHGPVVNFHLSLNHGIALCKYGTREEAQKAQLALNNCQLGNTTICAEIPNESDIQYILQHLVGTSNGMANGLTSGGGQNWRLSAAAQSQPMVGRSNSVVQDTWSSNSWGTGNASSNLWNTLDGGPGDRGTPANLNSLLPESLLGTELN</sequence>
<feature type="compositionally biased region" description="Low complexity" evidence="1">
    <location>
        <begin position="1094"/>
        <end position="1103"/>
    </location>
</feature>
<feature type="compositionally biased region" description="Gly residues" evidence="1">
    <location>
        <begin position="895"/>
        <end position="917"/>
    </location>
</feature>
<dbReference type="InterPro" id="IPR035979">
    <property type="entry name" value="RBD_domain_sf"/>
</dbReference>
<feature type="compositionally biased region" description="Polar residues" evidence="1">
    <location>
        <begin position="1441"/>
        <end position="1452"/>
    </location>
</feature>
<dbReference type="PROSITE" id="PS50030">
    <property type="entry name" value="UBA"/>
    <property type="match status" value="1"/>
</dbReference>
<dbReference type="SUPFAM" id="SSF46934">
    <property type="entry name" value="UBA-like"/>
    <property type="match status" value="1"/>
</dbReference>
<feature type="compositionally biased region" description="Basic and acidic residues" evidence="1">
    <location>
        <begin position="81"/>
        <end position="104"/>
    </location>
</feature>
<dbReference type="GO" id="GO:0035195">
    <property type="term" value="P:miRNA-mediated post-transcriptional gene silencing"/>
    <property type="evidence" value="ECO:0007669"/>
    <property type="project" value="TreeGrafter"/>
</dbReference>
<feature type="region of interest" description="Disordered" evidence="1">
    <location>
        <begin position="642"/>
        <end position="661"/>
    </location>
</feature>
<feature type="region of interest" description="Disordered" evidence="1">
    <location>
        <begin position="1284"/>
        <end position="1410"/>
    </location>
</feature>
<dbReference type="STRING" id="112268.A0A182W7S7"/>
<feature type="compositionally biased region" description="Gly residues" evidence="1">
    <location>
        <begin position="496"/>
        <end position="505"/>
    </location>
</feature>
<dbReference type="InterPro" id="IPR015940">
    <property type="entry name" value="UBA"/>
</dbReference>
<feature type="region of interest" description="Disordered" evidence="1">
    <location>
        <begin position="668"/>
        <end position="746"/>
    </location>
</feature>
<feature type="domain" description="UBA" evidence="2">
    <location>
        <begin position="947"/>
        <end position="984"/>
    </location>
</feature>
<dbReference type="VEuPathDB" id="VectorBase:AMIN006400"/>
<dbReference type="InterPro" id="IPR009060">
    <property type="entry name" value="UBA-like_sf"/>
</dbReference>
<evidence type="ECO:0000313" key="3">
    <source>
        <dbReference type="EnsemblMetazoa" id="AMIN006400-PA"/>
    </source>
</evidence>
<feature type="region of interest" description="Disordered" evidence="1">
    <location>
        <begin position="395"/>
        <end position="432"/>
    </location>
</feature>
<dbReference type="InterPro" id="IPR026805">
    <property type="entry name" value="GW182_M_dom"/>
</dbReference>
<feature type="region of interest" description="Disordered" evidence="1">
    <location>
        <begin position="175"/>
        <end position="326"/>
    </location>
</feature>
<dbReference type="PANTHER" id="PTHR13020">
    <property type="entry name" value="TRINUCLEOTIDE REPEAT-CONTAINING GENE 6"/>
    <property type="match status" value="1"/>
</dbReference>
<organism evidence="3 4">
    <name type="scientific">Anopheles minimus</name>
    <dbReference type="NCBI Taxonomy" id="112268"/>
    <lineage>
        <taxon>Eukaryota</taxon>
        <taxon>Metazoa</taxon>
        <taxon>Ecdysozoa</taxon>
        <taxon>Arthropoda</taxon>
        <taxon>Hexapoda</taxon>
        <taxon>Insecta</taxon>
        <taxon>Pterygota</taxon>
        <taxon>Neoptera</taxon>
        <taxon>Endopterygota</taxon>
        <taxon>Diptera</taxon>
        <taxon>Nematocera</taxon>
        <taxon>Culicoidea</taxon>
        <taxon>Culicidae</taxon>
        <taxon>Anophelinae</taxon>
        <taxon>Anopheles</taxon>
    </lineage>
</organism>
<accession>A0A182W7S7</accession>
<dbReference type="GO" id="GO:0060213">
    <property type="term" value="P:positive regulation of nuclear-transcribed mRNA poly(A) tail shortening"/>
    <property type="evidence" value="ECO:0007669"/>
    <property type="project" value="TreeGrafter"/>
</dbReference>
<feature type="region of interest" description="Disordered" evidence="1">
    <location>
        <begin position="339"/>
        <end position="360"/>
    </location>
</feature>
<feature type="compositionally biased region" description="Polar residues" evidence="1">
    <location>
        <begin position="1292"/>
        <end position="1302"/>
    </location>
</feature>
<feature type="region of interest" description="Disordered" evidence="1">
    <location>
        <begin position="1072"/>
        <end position="1122"/>
    </location>
</feature>
<evidence type="ECO:0000313" key="4">
    <source>
        <dbReference type="Proteomes" id="UP000075920"/>
    </source>
</evidence>
<dbReference type="Pfam" id="PF12938">
    <property type="entry name" value="M_domain"/>
    <property type="match status" value="1"/>
</dbReference>
<feature type="compositionally biased region" description="Gly residues" evidence="1">
    <location>
        <begin position="1454"/>
        <end position="1464"/>
    </location>
</feature>
<feature type="compositionally biased region" description="Gly residues" evidence="1">
    <location>
        <begin position="195"/>
        <end position="205"/>
    </location>
</feature>
<feature type="compositionally biased region" description="Low complexity" evidence="1">
    <location>
        <begin position="1330"/>
        <end position="1347"/>
    </location>
</feature>
<feature type="compositionally biased region" description="Gly residues" evidence="1">
    <location>
        <begin position="269"/>
        <end position="283"/>
    </location>
</feature>
<dbReference type="Gene3D" id="3.30.70.330">
    <property type="match status" value="1"/>
</dbReference>
<feature type="region of interest" description="Disordered" evidence="1">
    <location>
        <begin position="1219"/>
        <end position="1244"/>
    </location>
</feature>
<feature type="compositionally biased region" description="Low complexity" evidence="1">
    <location>
        <begin position="313"/>
        <end position="326"/>
    </location>
</feature>
<feature type="region of interest" description="Disordered" evidence="1">
    <location>
        <begin position="982"/>
        <end position="1004"/>
    </location>
</feature>
<reference evidence="3" key="2">
    <citation type="submission" date="2020-05" db="UniProtKB">
        <authorList>
            <consortium name="EnsemblMetazoa"/>
        </authorList>
    </citation>
    <scope>IDENTIFICATION</scope>
    <source>
        <strain evidence="3">MINIMUS1</strain>
    </source>
</reference>
<keyword evidence="4" id="KW-1185">Reference proteome</keyword>
<evidence type="ECO:0000256" key="1">
    <source>
        <dbReference type="SAM" id="MobiDB-lite"/>
    </source>
</evidence>
<feature type="compositionally biased region" description="Gly residues" evidence="1">
    <location>
        <begin position="839"/>
        <end position="849"/>
    </location>
</feature>
<feature type="compositionally biased region" description="Polar residues" evidence="1">
    <location>
        <begin position="249"/>
        <end position="260"/>
    </location>
</feature>
<feature type="compositionally biased region" description="Polar residues" evidence="1">
    <location>
        <begin position="290"/>
        <end position="299"/>
    </location>
</feature>
<feature type="compositionally biased region" description="Gly residues" evidence="1">
    <location>
        <begin position="224"/>
        <end position="247"/>
    </location>
</feature>
<dbReference type="PANTHER" id="PTHR13020:SF25">
    <property type="entry name" value="PROTEIN GAWKY"/>
    <property type="match status" value="1"/>
</dbReference>
<reference evidence="4" key="1">
    <citation type="submission" date="2013-03" db="EMBL/GenBank/DDBJ databases">
        <title>The Genome Sequence of Anopheles minimus MINIMUS1.</title>
        <authorList>
            <consortium name="The Broad Institute Genomics Platform"/>
            <person name="Neafsey D.E."/>
            <person name="Walton C."/>
            <person name="Walker B."/>
            <person name="Young S.K."/>
            <person name="Zeng Q."/>
            <person name="Gargeya S."/>
            <person name="Fitzgerald M."/>
            <person name="Haas B."/>
            <person name="Abouelleil A."/>
            <person name="Allen A.W."/>
            <person name="Alvarado L."/>
            <person name="Arachchi H.M."/>
            <person name="Berlin A.M."/>
            <person name="Chapman S.B."/>
            <person name="Gainer-Dewar J."/>
            <person name="Goldberg J."/>
            <person name="Griggs A."/>
            <person name="Gujja S."/>
            <person name="Hansen M."/>
            <person name="Howarth C."/>
            <person name="Imamovic A."/>
            <person name="Ireland A."/>
            <person name="Larimer J."/>
            <person name="McCowan C."/>
            <person name="Murphy C."/>
            <person name="Pearson M."/>
            <person name="Poon T.W."/>
            <person name="Priest M."/>
            <person name="Roberts A."/>
            <person name="Saif S."/>
            <person name="Shea T."/>
            <person name="Sisk P."/>
            <person name="Sykes S."/>
            <person name="Wortman J."/>
            <person name="Nusbaum C."/>
            <person name="Birren B."/>
        </authorList>
    </citation>
    <scope>NUCLEOTIDE SEQUENCE [LARGE SCALE GENOMIC DNA]</scope>
    <source>
        <strain evidence="4">MINIMUS1</strain>
    </source>
</reference>
<name>A0A182W7S7_9DIPT</name>
<feature type="compositionally biased region" description="Gly residues" evidence="1">
    <location>
        <begin position="1104"/>
        <end position="1115"/>
    </location>
</feature>
<dbReference type="InterPro" id="IPR012677">
    <property type="entry name" value="Nucleotide-bd_a/b_plait_sf"/>
</dbReference>
<dbReference type="Proteomes" id="UP000075920">
    <property type="component" value="Unassembled WGS sequence"/>
</dbReference>
<feature type="compositionally biased region" description="Low complexity" evidence="1">
    <location>
        <begin position="877"/>
        <end position="891"/>
    </location>
</feature>
<protein>
    <recommendedName>
        <fullName evidence="2">UBA domain-containing protein</fullName>
    </recommendedName>
</protein>
<feature type="compositionally biased region" description="Polar residues" evidence="1">
    <location>
        <begin position="175"/>
        <end position="192"/>
    </location>
</feature>